<gene>
    <name evidence="1" type="ORF">EIK76_06775</name>
</gene>
<sequence>MKPIFKIEYADSVSPQVKINNEYIGLVVKSWFDAAISSEQDKVYKIIFPKGCSKKLMLLQSGELSGLRTTSVVSDGKIQATAGLEEVFERNEYKLLSFALFGLVEQYLSQISRVSQELYEAKQIEIRAKFERISYVLESTFDILPELLVDKSLRAPYLNQIVDSNSNCFEIYVIFRERFKSRCNETGQKLRDDNSAYRAKNRCHHLNGLLKDNVFAALERFAYGKVCEIFLSNNFTDSYLNSIQNQLHLMMNEVIEIMRLAAPLEHNFRQNWQFDIDNRQVTKSERERLQSELDDYIALHESIFQTLSSQIAVNIQGVEAIAKHSQVSDIQLFVKNGELYIHE</sequence>
<dbReference type="AlphaFoldDB" id="A0A3P3QRU9"/>
<reference evidence="1 2" key="1">
    <citation type="submission" date="2018-11" db="EMBL/GenBank/DDBJ databases">
        <title>Draft genome analysis of Rheinheimera mesophila isolated from an industrial waste site.</title>
        <authorList>
            <person name="Yu Q."/>
            <person name="Qi Y."/>
            <person name="Zhang H."/>
            <person name="Lu Y."/>
            <person name="Pu J."/>
        </authorList>
    </citation>
    <scope>NUCLEOTIDE SEQUENCE [LARGE SCALE GENOMIC DNA]</scope>
    <source>
        <strain evidence="1 2">IITR13</strain>
    </source>
</reference>
<keyword evidence="2" id="KW-1185">Reference proteome</keyword>
<dbReference type="Proteomes" id="UP000276260">
    <property type="component" value="Unassembled WGS sequence"/>
</dbReference>
<comment type="caution">
    <text evidence="1">The sequence shown here is derived from an EMBL/GenBank/DDBJ whole genome shotgun (WGS) entry which is preliminary data.</text>
</comment>
<dbReference type="RefSeq" id="WP_046521020.1">
    <property type="nucleotide sequence ID" value="NZ_LAVS01000089.1"/>
</dbReference>
<dbReference type="OrthoDB" id="7067729at2"/>
<evidence type="ECO:0000313" key="1">
    <source>
        <dbReference type="EMBL" id="RRJ23755.1"/>
    </source>
</evidence>
<organism evidence="1 2">
    <name type="scientific">Rheinheimera mesophila</name>
    <dbReference type="NCBI Taxonomy" id="1547515"/>
    <lineage>
        <taxon>Bacteria</taxon>
        <taxon>Pseudomonadati</taxon>
        <taxon>Pseudomonadota</taxon>
        <taxon>Gammaproteobacteria</taxon>
        <taxon>Chromatiales</taxon>
        <taxon>Chromatiaceae</taxon>
        <taxon>Rheinheimera</taxon>
    </lineage>
</organism>
<proteinExistence type="predicted"/>
<accession>A0A3P3QRU9</accession>
<protein>
    <submittedName>
        <fullName evidence="1">Uncharacterized protein</fullName>
    </submittedName>
</protein>
<dbReference type="EMBL" id="RRCF01000001">
    <property type="protein sequence ID" value="RRJ23755.1"/>
    <property type="molecule type" value="Genomic_DNA"/>
</dbReference>
<evidence type="ECO:0000313" key="2">
    <source>
        <dbReference type="Proteomes" id="UP000276260"/>
    </source>
</evidence>
<name>A0A3P3QRU9_9GAMM</name>